<evidence type="ECO:0000313" key="2">
    <source>
        <dbReference type="EMBL" id="KWZ39135.1"/>
    </source>
</evidence>
<dbReference type="EMBL" id="LNJQ01000004">
    <property type="protein sequence ID" value="KWZ39135.1"/>
    <property type="molecule type" value="Genomic_DNA"/>
</dbReference>
<feature type="compositionally biased region" description="Basic residues" evidence="1">
    <location>
        <begin position="91"/>
        <end position="100"/>
    </location>
</feature>
<reference evidence="2 3" key="1">
    <citation type="submission" date="2015-11" db="EMBL/GenBank/DDBJ databases">
        <authorList>
            <person name="Sahl J."/>
            <person name="Wagner D."/>
            <person name="Keim P."/>
        </authorList>
    </citation>
    <scope>NUCLEOTIDE SEQUENCE [LARGE SCALE GENOMIC DNA]</scope>
    <source>
        <strain evidence="2 3">BDU18</strain>
    </source>
</reference>
<proteinExistence type="predicted"/>
<gene>
    <name evidence="2" type="ORF">WS72_30730</name>
</gene>
<feature type="compositionally biased region" description="Low complexity" evidence="1">
    <location>
        <begin position="71"/>
        <end position="80"/>
    </location>
</feature>
<feature type="region of interest" description="Disordered" evidence="1">
    <location>
        <begin position="62"/>
        <end position="100"/>
    </location>
</feature>
<evidence type="ECO:0000256" key="1">
    <source>
        <dbReference type="SAM" id="MobiDB-lite"/>
    </source>
</evidence>
<protein>
    <submittedName>
        <fullName evidence="2">Uncharacterized protein</fullName>
    </submittedName>
</protein>
<sequence length="100" mass="10607">MAAAPEHRVRGFAAATARHARAVRRASDAMSRGAALACSGIRGRGGFAFRISRFAFRRSPFAVRGNGSNGNGSSSSSSSSEHARTALAIRPRIRTRNHPD</sequence>
<comment type="caution">
    <text evidence="2">The sequence shown here is derived from an EMBL/GenBank/DDBJ whole genome shotgun (WGS) entry which is preliminary data.</text>
</comment>
<accession>A0ABR5T8L9</accession>
<dbReference type="Proteomes" id="UP000070255">
    <property type="component" value="Unassembled WGS sequence"/>
</dbReference>
<keyword evidence="3" id="KW-1185">Reference proteome</keyword>
<name>A0ABR5T8L9_9BURK</name>
<evidence type="ECO:0000313" key="3">
    <source>
        <dbReference type="Proteomes" id="UP000070255"/>
    </source>
</evidence>
<organism evidence="2 3">
    <name type="scientific">Burkholderia savannae</name>
    <dbReference type="NCBI Taxonomy" id="1637837"/>
    <lineage>
        <taxon>Bacteria</taxon>
        <taxon>Pseudomonadati</taxon>
        <taxon>Pseudomonadota</taxon>
        <taxon>Betaproteobacteria</taxon>
        <taxon>Burkholderiales</taxon>
        <taxon>Burkholderiaceae</taxon>
        <taxon>Burkholderia</taxon>
        <taxon>pseudomallei group</taxon>
    </lineage>
</organism>